<dbReference type="RefSeq" id="WP_096196571.1">
    <property type="nucleotide sequence ID" value="NZ_NRGR01000006.1"/>
</dbReference>
<feature type="transmembrane region" description="Helical" evidence="1">
    <location>
        <begin position="264"/>
        <end position="285"/>
    </location>
</feature>
<feature type="transmembrane region" description="Helical" evidence="1">
    <location>
        <begin position="105"/>
        <end position="126"/>
    </location>
</feature>
<organism evidence="3 4">
    <name type="scientific">Brachybacterium alimentarium</name>
    <dbReference type="NCBI Taxonomy" id="47845"/>
    <lineage>
        <taxon>Bacteria</taxon>
        <taxon>Bacillati</taxon>
        <taxon>Actinomycetota</taxon>
        <taxon>Actinomycetes</taxon>
        <taxon>Micrococcales</taxon>
        <taxon>Dermabacteraceae</taxon>
        <taxon>Brachybacterium</taxon>
    </lineage>
</organism>
<dbReference type="OrthoDB" id="7375713at2"/>
<evidence type="ECO:0000259" key="2">
    <source>
        <dbReference type="Pfam" id="PF01757"/>
    </source>
</evidence>
<dbReference type="AlphaFoldDB" id="A0A2A3YMC0"/>
<keyword evidence="1" id="KW-0472">Membrane</keyword>
<evidence type="ECO:0000313" key="3">
    <source>
        <dbReference type="EMBL" id="PCC40444.1"/>
    </source>
</evidence>
<feature type="transmembrane region" description="Helical" evidence="1">
    <location>
        <begin position="347"/>
        <end position="369"/>
    </location>
</feature>
<dbReference type="InterPro" id="IPR050623">
    <property type="entry name" value="Glucan_succinyl_AcylTrfase"/>
</dbReference>
<feature type="transmembrane region" description="Helical" evidence="1">
    <location>
        <begin position="157"/>
        <end position="177"/>
    </location>
</feature>
<feature type="transmembrane region" description="Helical" evidence="1">
    <location>
        <begin position="230"/>
        <end position="252"/>
    </location>
</feature>
<dbReference type="GO" id="GO:0016747">
    <property type="term" value="F:acyltransferase activity, transferring groups other than amino-acyl groups"/>
    <property type="evidence" value="ECO:0007669"/>
    <property type="project" value="InterPro"/>
</dbReference>
<keyword evidence="1" id="KW-0812">Transmembrane</keyword>
<dbReference type="EMBL" id="NRGR01000006">
    <property type="protein sequence ID" value="PCC40444.1"/>
    <property type="molecule type" value="Genomic_DNA"/>
</dbReference>
<feature type="transmembrane region" description="Helical" evidence="1">
    <location>
        <begin position="59"/>
        <end position="84"/>
    </location>
</feature>
<proteinExistence type="predicted"/>
<dbReference type="PANTHER" id="PTHR36927">
    <property type="entry name" value="BLR4337 PROTEIN"/>
    <property type="match status" value="1"/>
</dbReference>
<evidence type="ECO:0000256" key="1">
    <source>
        <dbReference type="SAM" id="Phobius"/>
    </source>
</evidence>
<evidence type="ECO:0000313" key="4">
    <source>
        <dbReference type="Proteomes" id="UP000218598"/>
    </source>
</evidence>
<feature type="transmembrane region" description="Helical" evidence="1">
    <location>
        <begin position="189"/>
        <end position="210"/>
    </location>
</feature>
<name>A0A2A3YMC0_9MICO</name>
<dbReference type="Pfam" id="PF01757">
    <property type="entry name" value="Acyl_transf_3"/>
    <property type="match status" value="1"/>
</dbReference>
<dbReference type="Proteomes" id="UP000218598">
    <property type="component" value="Unassembled WGS sequence"/>
</dbReference>
<gene>
    <name evidence="3" type="ORF">CIK66_03405</name>
</gene>
<feature type="transmembrane region" description="Helical" evidence="1">
    <location>
        <begin position="291"/>
        <end position="310"/>
    </location>
</feature>
<feature type="transmembrane region" description="Helical" evidence="1">
    <location>
        <begin position="31"/>
        <end position="53"/>
    </location>
</feature>
<keyword evidence="1" id="KW-1133">Transmembrane helix</keyword>
<feature type="transmembrane region" description="Helical" evidence="1">
    <location>
        <begin position="322"/>
        <end position="341"/>
    </location>
</feature>
<accession>A0A2A3YMC0</accession>
<reference evidence="3 4" key="1">
    <citation type="journal article" date="2017" name="Elife">
        <title>Extensive horizontal gene transfer in cheese-associated bacteria.</title>
        <authorList>
            <person name="Bonham K.S."/>
            <person name="Wolfe B.E."/>
            <person name="Dutton R.J."/>
        </authorList>
    </citation>
    <scope>NUCLEOTIDE SEQUENCE [LARGE SCALE GENOMIC DNA]</scope>
    <source>
        <strain evidence="3 4">341_9</strain>
    </source>
</reference>
<dbReference type="InterPro" id="IPR002656">
    <property type="entry name" value="Acyl_transf_3_dom"/>
</dbReference>
<feature type="domain" description="Acyltransferase 3" evidence="2">
    <location>
        <begin position="24"/>
        <end position="371"/>
    </location>
</feature>
<comment type="caution">
    <text evidence="3">The sequence shown here is derived from an EMBL/GenBank/DDBJ whole genome shotgun (WGS) entry which is preliminary data.</text>
</comment>
<dbReference type="PANTHER" id="PTHR36927:SF1">
    <property type="entry name" value="MDO-LIKE PROTEIN"/>
    <property type="match status" value="1"/>
</dbReference>
<keyword evidence="4" id="KW-1185">Reference proteome</keyword>
<sequence length="397" mass="42382">MSQSLSPEPTETIPARAPTTRLHHLDALRGGALLLGVLLHALMPFLPGGNWLVDDAHESWAAAGAVGVIHLFRMALFMMLAGYFGHMVLHRRGVAAYVKDRLTRIGLPLVAFWPGLFALMIAAVVLNEVVRGAAPIAAADTGPAATPGFLAVPTMHLWFLLLLLEIALVVVAVRAVLLRMLGTERAAGAAGRIGGALASPVGVVLAAVPYAAGLMVQESSDASIIEPYTLVPVAGASIGYSGAFLAGWFLRARSGSLARLERQWIPQLVIAVLLSPLALAAPMFVPALLTAAFAALAGWAWVYGLLGLTARLVQRAIPWVRYLADASYWIYLVHFPLLLLVEVPLAALGAPILLQLAVALIVVMAVLLLSYDLFVRSTWIGAWLNGHRRPRAVFVRR</sequence>
<protein>
    <recommendedName>
        <fullName evidence="2">Acyltransferase 3 domain-containing protein</fullName>
    </recommendedName>
</protein>